<accession>S7QAX1</accession>
<gene>
    <name evidence="5" type="ORF">GLOTRDRAFT_137490</name>
</gene>
<dbReference type="InterPro" id="IPR042246">
    <property type="entry name" value="ZCCHC9"/>
</dbReference>
<feature type="compositionally biased region" description="Basic and acidic residues" evidence="3">
    <location>
        <begin position="82"/>
        <end position="113"/>
    </location>
</feature>
<dbReference type="EMBL" id="KB469299">
    <property type="protein sequence ID" value="EPQ57066.1"/>
    <property type="molecule type" value="Genomic_DNA"/>
</dbReference>
<protein>
    <recommendedName>
        <fullName evidence="4">CCHC-type domain-containing protein</fullName>
    </recommendedName>
</protein>
<dbReference type="PANTHER" id="PTHR46242">
    <property type="entry name" value="ZINC FINGER CCHC DOMAIN-CONTAINING PROTEIN 9 ZCCHC9"/>
    <property type="match status" value="1"/>
</dbReference>
<dbReference type="GO" id="GO:0008270">
    <property type="term" value="F:zinc ion binding"/>
    <property type="evidence" value="ECO:0007669"/>
    <property type="project" value="UniProtKB-KW"/>
</dbReference>
<proteinExistence type="predicted"/>
<dbReference type="SUPFAM" id="SSF57756">
    <property type="entry name" value="Retrovirus zinc finger-like domains"/>
    <property type="match status" value="2"/>
</dbReference>
<dbReference type="GeneID" id="19303769"/>
<dbReference type="STRING" id="670483.S7QAX1"/>
<feature type="domain" description="CCHC-type" evidence="4">
    <location>
        <begin position="150"/>
        <end position="165"/>
    </location>
</feature>
<dbReference type="GO" id="GO:0005730">
    <property type="term" value="C:nucleolus"/>
    <property type="evidence" value="ECO:0007669"/>
    <property type="project" value="TreeGrafter"/>
</dbReference>
<evidence type="ECO:0000313" key="6">
    <source>
        <dbReference type="Proteomes" id="UP000030669"/>
    </source>
</evidence>
<dbReference type="Pfam" id="PF00098">
    <property type="entry name" value="zf-CCHC"/>
    <property type="match status" value="1"/>
</dbReference>
<evidence type="ECO:0000256" key="3">
    <source>
        <dbReference type="SAM" id="MobiDB-lite"/>
    </source>
</evidence>
<feature type="region of interest" description="Disordered" evidence="3">
    <location>
        <begin position="26"/>
        <end position="141"/>
    </location>
</feature>
<dbReference type="Proteomes" id="UP000030669">
    <property type="component" value="Unassembled WGS sequence"/>
</dbReference>
<organism evidence="5 6">
    <name type="scientific">Gloeophyllum trabeum (strain ATCC 11539 / FP-39264 / Madison 617)</name>
    <name type="common">Brown rot fungus</name>
    <dbReference type="NCBI Taxonomy" id="670483"/>
    <lineage>
        <taxon>Eukaryota</taxon>
        <taxon>Fungi</taxon>
        <taxon>Dikarya</taxon>
        <taxon>Basidiomycota</taxon>
        <taxon>Agaricomycotina</taxon>
        <taxon>Agaricomycetes</taxon>
        <taxon>Gloeophyllales</taxon>
        <taxon>Gloeophyllaceae</taxon>
        <taxon>Gloeophyllum</taxon>
    </lineage>
</organism>
<dbReference type="InterPro" id="IPR036875">
    <property type="entry name" value="Znf_CCHC_sf"/>
</dbReference>
<keyword evidence="2" id="KW-0862">Zinc</keyword>
<reference evidence="5 6" key="1">
    <citation type="journal article" date="2012" name="Science">
        <title>The Paleozoic origin of enzymatic lignin decomposition reconstructed from 31 fungal genomes.</title>
        <authorList>
            <person name="Floudas D."/>
            <person name="Binder M."/>
            <person name="Riley R."/>
            <person name="Barry K."/>
            <person name="Blanchette R.A."/>
            <person name="Henrissat B."/>
            <person name="Martinez A.T."/>
            <person name="Otillar R."/>
            <person name="Spatafora J.W."/>
            <person name="Yadav J.S."/>
            <person name="Aerts A."/>
            <person name="Benoit I."/>
            <person name="Boyd A."/>
            <person name="Carlson A."/>
            <person name="Copeland A."/>
            <person name="Coutinho P.M."/>
            <person name="de Vries R.P."/>
            <person name="Ferreira P."/>
            <person name="Findley K."/>
            <person name="Foster B."/>
            <person name="Gaskell J."/>
            <person name="Glotzer D."/>
            <person name="Gorecki P."/>
            <person name="Heitman J."/>
            <person name="Hesse C."/>
            <person name="Hori C."/>
            <person name="Igarashi K."/>
            <person name="Jurgens J.A."/>
            <person name="Kallen N."/>
            <person name="Kersten P."/>
            <person name="Kohler A."/>
            <person name="Kuees U."/>
            <person name="Kumar T.K.A."/>
            <person name="Kuo A."/>
            <person name="LaButti K."/>
            <person name="Larrondo L.F."/>
            <person name="Lindquist E."/>
            <person name="Ling A."/>
            <person name="Lombard V."/>
            <person name="Lucas S."/>
            <person name="Lundell T."/>
            <person name="Martin R."/>
            <person name="McLaughlin D.J."/>
            <person name="Morgenstern I."/>
            <person name="Morin E."/>
            <person name="Murat C."/>
            <person name="Nagy L.G."/>
            <person name="Nolan M."/>
            <person name="Ohm R.A."/>
            <person name="Patyshakuliyeva A."/>
            <person name="Rokas A."/>
            <person name="Ruiz-Duenas F.J."/>
            <person name="Sabat G."/>
            <person name="Salamov A."/>
            <person name="Samejima M."/>
            <person name="Schmutz J."/>
            <person name="Slot J.C."/>
            <person name="St John F."/>
            <person name="Stenlid J."/>
            <person name="Sun H."/>
            <person name="Sun S."/>
            <person name="Syed K."/>
            <person name="Tsang A."/>
            <person name="Wiebenga A."/>
            <person name="Young D."/>
            <person name="Pisabarro A."/>
            <person name="Eastwood D.C."/>
            <person name="Martin F."/>
            <person name="Cullen D."/>
            <person name="Grigoriev I.V."/>
            <person name="Hibbett D.S."/>
        </authorList>
    </citation>
    <scope>NUCLEOTIDE SEQUENCE [LARGE SCALE GENOMIC DNA]</scope>
    <source>
        <strain evidence="5 6">ATCC 11539</strain>
    </source>
</reference>
<dbReference type="SMART" id="SM00343">
    <property type="entry name" value="ZnF_C2HC"/>
    <property type="match status" value="4"/>
</dbReference>
<feature type="compositionally biased region" description="Basic and acidic residues" evidence="3">
    <location>
        <begin position="120"/>
        <end position="132"/>
    </location>
</feature>
<dbReference type="KEGG" id="gtr:GLOTRDRAFT_137490"/>
<feature type="compositionally biased region" description="Polar residues" evidence="3">
    <location>
        <begin position="70"/>
        <end position="79"/>
    </location>
</feature>
<dbReference type="GO" id="GO:0003676">
    <property type="term" value="F:nucleic acid binding"/>
    <property type="evidence" value="ECO:0007669"/>
    <property type="project" value="InterPro"/>
</dbReference>
<dbReference type="Gene3D" id="4.10.60.10">
    <property type="entry name" value="Zinc finger, CCHC-type"/>
    <property type="match status" value="2"/>
</dbReference>
<dbReference type="PANTHER" id="PTHR46242:SF1">
    <property type="entry name" value="ZINC FINGER CCHC DOMAIN-CONTAINING PROTEIN 9"/>
    <property type="match status" value="1"/>
</dbReference>
<evidence type="ECO:0000259" key="4">
    <source>
        <dbReference type="PROSITE" id="PS50158"/>
    </source>
</evidence>
<keyword evidence="1" id="KW-0507">mRNA processing</keyword>
<dbReference type="HOGENOM" id="CLU_054987_0_0_1"/>
<sequence length="343" mass="37773">MTSAPEMTRYTNFGYKRKYLEAGFDNDEAQADGDQLREESTVAQASETTATTDPPKKKRKRNRKAKTDNSDPQGAQSGETENDGKEGKGQNRENQIEGHSEPSSTEEKPSNLDKKKRKKEERQRQKAEAKARSERRRLKRIAERHANTTCLACREKGHVAKDCPKAKRGSNIDGQDGSKTSHQKSVVGICYRCGSRRHNLSRCKKAVDPANPLPFASCFVCSGTGHLASACPQNKEKGIYPNGGNCKLCGETTHLAKTCPLRKDDSTKNISASFVGTGGEAGADEDDFHIFKRRKAEVEMEEKQLERAKRMANVKAGVHSGVVKAFGRPAQAGGNAKKVVFFK</sequence>
<dbReference type="OrthoDB" id="3863715at2759"/>
<keyword evidence="2" id="KW-0863">Zinc-finger</keyword>
<evidence type="ECO:0000256" key="2">
    <source>
        <dbReference type="PROSITE-ProRule" id="PRU00047"/>
    </source>
</evidence>
<evidence type="ECO:0000256" key="1">
    <source>
        <dbReference type="ARBA" id="ARBA00022664"/>
    </source>
</evidence>
<dbReference type="RefSeq" id="XP_007864222.1">
    <property type="nucleotide sequence ID" value="XM_007866031.1"/>
</dbReference>
<name>S7QAX1_GLOTA</name>
<dbReference type="OMA" id="CCKLCKE"/>
<keyword evidence="2" id="KW-0479">Metal-binding</keyword>
<dbReference type="AlphaFoldDB" id="S7QAX1"/>
<evidence type="ECO:0000313" key="5">
    <source>
        <dbReference type="EMBL" id="EPQ57066.1"/>
    </source>
</evidence>
<dbReference type="PROSITE" id="PS50158">
    <property type="entry name" value="ZF_CCHC"/>
    <property type="match status" value="2"/>
</dbReference>
<feature type="domain" description="CCHC-type" evidence="4">
    <location>
        <begin position="218"/>
        <end position="233"/>
    </location>
</feature>
<keyword evidence="6" id="KW-1185">Reference proteome</keyword>
<dbReference type="eggNOG" id="KOG4400">
    <property type="taxonomic scope" value="Eukaryota"/>
</dbReference>
<dbReference type="InterPro" id="IPR001878">
    <property type="entry name" value="Znf_CCHC"/>
</dbReference>
<dbReference type="GO" id="GO:0006397">
    <property type="term" value="P:mRNA processing"/>
    <property type="evidence" value="ECO:0007669"/>
    <property type="project" value="UniProtKB-KW"/>
</dbReference>